<proteinExistence type="predicted"/>
<keyword evidence="1" id="KW-0862">Zinc</keyword>
<dbReference type="InterPro" id="IPR001841">
    <property type="entry name" value="Znf_RING"/>
</dbReference>
<keyword evidence="1" id="KW-0479">Metal-binding</keyword>
<dbReference type="PROSITE" id="PS50089">
    <property type="entry name" value="ZF_RING_2"/>
    <property type="match status" value="1"/>
</dbReference>
<dbReference type="Gene3D" id="3.30.40.10">
    <property type="entry name" value="Zinc/RING finger domain, C3HC4 (zinc finger)"/>
    <property type="match status" value="1"/>
</dbReference>
<dbReference type="SUPFAM" id="SSF57850">
    <property type="entry name" value="RING/U-box"/>
    <property type="match status" value="1"/>
</dbReference>
<dbReference type="PANTHER" id="PTHR31150:SF19">
    <property type="entry name" value="RING-TYPE DOMAIN-CONTAINING PROTEIN"/>
    <property type="match status" value="1"/>
</dbReference>
<dbReference type="AlphaFoldDB" id="A0AAD8HS76"/>
<dbReference type="EMBL" id="JAUIZM010000007">
    <property type="protein sequence ID" value="KAK1372231.1"/>
    <property type="molecule type" value="Genomic_DNA"/>
</dbReference>
<accession>A0AAD8HS76</accession>
<feature type="domain" description="RING-type" evidence="2">
    <location>
        <begin position="558"/>
        <end position="613"/>
    </location>
</feature>
<evidence type="ECO:0000256" key="1">
    <source>
        <dbReference type="PROSITE-ProRule" id="PRU00175"/>
    </source>
</evidence>
<name>A0AAD8HS76_9APIA</name>
<evidence type="ECO:0000313" key="3">
    <source>
        <dbReference type="EMBL" id="KAK1372231.1"/>
    </source>
</evidence>
<dbReference type="CDD" id="cd16448">
    <property type="entry name" value="RING-H2"/>
    <property type="match status" value="1"/>
</dbReference>
<dbReference type="InterPro" id="IPR013083">
    <property type="entry name" value="Znf_RING/FYVE/PHD"/>
</dbReference>
<comment type="caution">
    <text evidence="3">The sequence shown here is derived from an EMBL/GenBank/DDBJ whole genome shotgun (WGS) entry which is preliminary data.</text>
</comment>
<keyword evidence="4" id="KW-1185">Reference proteome</keyword>
<dbReference type="GO" id="GO:0008270">
    <property type="term" value="F:zinc ion binding"/>
    <property type="evidence" value="ECO:0007669"/>
    <property type="project" value="UniProtKB-KW"/>
</dbReference>
<sequence length="618" mass="66868">MQSDKLTDKGNPDASAFPLTFENSEFGLPGCDDYNGVADFTCFHQLPLPVDPFPWEDANLSYHSNKQEISSVSACRFLNPEAQSGYQMNRQCGDANTPTIARPWSSNHSASLQSRFLLHSPDRNPQIKAVTDANMDETGSLMKIHGSFLSLGPESDVDNRSSTDKGNLAASASTGLISRHFHILQTPPEVDMPQNMLSMPNNRISNSESNRDLKYDTIQGDQLASSSAYSSSSTAFPLSGQNRVTTLASRSQNRTGTATGIAPHQLYNIESSQNLSLSSILYPRLLRTGERGVQHGHSGVSIAHDSSLDDAAVRNVLPDINKFQSNKYRPAVDTGVVFPERHGIQGTMAQAPQGSSIPIDRGVLAASKYCKSFNDIPVYRDLHVSSAYGQSPGMLVLPSAKYGGSLTESGPPQSSLPIQNWRPMSTTGQGLPVANINEDLQNYEILNRSSLKRGAVQSPLDATWVHHKKLAHNPTIPPSTSYKPIPPSTSCKPIPPSMPYKAVPPSSGKPVLPGVSFKPQKAPALLPSATTAHPSMSALPYIKWQGIDEQPEPTGDKCLICRRDLIFSPEGPVERPPISPLVAVLHCGHTFHDICLQKITPEDQSKSPPCIPCAIGEN</sequence>
<reference evidence="3" key="1">
    <citation type="submission" date="2023-02" db="EMBL/GenBank/DDBJ databases">
        <title>Genome of toxic invasive species Heracleum sosnowskyi carries increased number of genes despite the absence of recent whole-genome duplications.</title>
        <authorList>
            <person name="Schelkunov M."/>
            <person name="Shtratnikova V."/>
            <person name="Makarenko M."/>
            <person name="Klepikova A."/>
            <person name="Omelchenko D."/>
            <person name="Novikova G."/>
            <person name="Obukhova E."/>
            <person name="Bogdanov V."/>
            <person name="Penin A."/>
            <person name="Logacheva M."/>
        </authorList>
    </citation>
    <scope>NUCLEOTIDE SEQUENCE</scope>
    <source>
        <strain evidence="3">Hsosn_3</strain>
        <tissue evidence="3">Leaf</tissue>
    </source>
</reference>
<dbReference type="PANTHER" id="PTHR31150">
    <property type="entry name" value="EXPRESSED PROTEIN"/>
    <property type="match status" value="1"/>
</dbReference>
<evidence type="ECO:0000259" key="2">
    <source>
        <dbReference type="PROSITE" id="PS50089"/>
    </source>
</evidence>
<keyword evidence="1" id="KW-0863">Zinc-finger</keyword>
<dbReference type="Proteomes" id="UP001237642">
    <property type="component" value="Unassembled WGS sequence"/>
</dbReference>
<gene>
    <name evidence="3" type="ORF">POM88_028424</name>
</gene>
<reference evidence="3" key="2">
    <citation type="submission" date="2023-05" db="EMBL/GenBank/DDBJ databases">
        <authorList>
            <person name="Schelkunov M.I."/>
        </authorList>
    </citation>
    <scope>NUCLEOTIDE SEQUENCE</scope>
    <source>
        <strain evidence="3">Hsosn_3</strain>
        <tissue evidence="3">Leaf</tissue>
    </source>
</reference>
<organism evidence="3 4">
    <name type="scientific">Heracleum sosnowskyi</name>
    <dbReference type="NCBI Taxonomy" id="360622"/>
    <lineage>
        <taxon>Eukaryota</taxon>
        <taxon>Viridiplantae</taxon>
        <taxon>Streptophyta</taxon>
        <taxon>Embryophyta</taxon>
        <taxon>Tracheophyta</taxon>
        <taxon>Spermatophyta</taxon>
        <taxon>Magnoliopsida</taxon>
        <taxon>eudicotyledons</taxon>
        <taxon>Gunneridae</taxon>
        <taxon>Pentapetalae</taxon>
        <taxon>asterids</taxon>
        <taxon>campanulids</taxon>
        <taxon>Apiales</taxon>
        <taxon>Apiaceae</taxon>
        <taxon>Apioideae</taxon>
        <taxon>apioid superclade</taxon>
        <taxon>Tordylieae</taxon>
        <taxon>Tordyliinae</taxon>
        <taxon>Heracleum</taxon>
    </lineage>
</organism>
<evidence type="ECO:0000313" key="4">
    <source>
        <dbReference type="Proteomes" id="UP001237642"/>
    </source>
</evidence>
<protein>
    <recommendedName>
        <fullName evidence="2">RING-type domain-containing protein</fullName>
    </recommendedName>
</protein>